<dbReference type="RefSeq" id="WP_307227092.1">
    <property type="nucleotide sequence ID" value="NZ_JAUSVF010000001.1"/>
</dbReference>
<dbReference type="Proteomes" id="UP001230207">
    <property type="component" value="Unassembled WGS sequence"/>
</dbReference>
<dbReference type="EMBL" id="JAUSVF010000001">
    <property type="protein sequence ID" value="MDQ0318763.1"/>
    <property type="molecule type" value="Genomic_DNA"/>
</dbReference>
<feature type="domain" description="Terminase large subunit-like ATPase" evidence="1">
    <location>
        <begin position="68"/>
        <end position="244"/>
    </location>
</feature>
<dbReference type="InterPro" id="IPR046462">
    <property type="entry name" value="TerL_nuclease"/>
</dbReference>
<evidence type="ECO:0000259" key="1">
    <source>
        <dbReference type="Pfam" id="PF03354"/>
    </source>
</evidence>
<feature type="domain" description="Terminase large subunit-like endonuclease" evidence="2">
    <location>
        <begin position="253"/>
        <end position="535"/>
    </location>
</feature>
<keyword evidence="4" id="KW-1185">Reference proteome</keyword>
<comment type="caution">
    <text evidence="3">The sequence shown here is derived from an EMBL/GenBank/DDBJ whole genome shotgun (WGS) entry which is preliminary data.</text>
</comment>
<dbReference type="InterPro" id="IPR005021">
    <property type="entry name" value="Terminase_largesu-like"/>
</dbReference>
<dbReference type="Pfam" id="PF20441">
    <property type="entry name" value="TerL_nuclease"/>
    <property type="match status" value="1"/>
</dbReference>
<proteinExistence type="predicted"/>
<dbReference type="PANTHER" id="PTHR41287:SF1">
    <property type="entry name" value="PROTEIN YMFN"/>
    <property type="match status" value="1"/>
</dbReference>
<protein>
    <submittedName>
        <fullName evidence="3">Phage terminase large subunit-like protein</fullName>
    </submittedName>
</protein>
<evidence type="ECO:0000313" key="4">
    <source>
        <dbReference type="Proteomes" id="UP001230207"/>
    </source>
</evidence>
<dbReference type="PANTHER" id="PTHR41287">
    <property type="match status" value="1"/>
</dbReference>
<evidence type="ECO:0000259" key="2">
    <source>
        <dbReference type="Pfam" id="PF20441"/>
    </source>
</evidence>
<evidence type="ECO:0000313" key="3">
    <source>
        <dbReference type="EMBL" id="MDQ0318763.1"/>
    </source>
</evidence>
<sequence>METRKGDDMATRGIGAKALSERGKIAIRPTMPWDVPGMSRAERVIAFLEDLPITAGTLAGTTMKIRTWQRKFLMAVYAEDAGGGRPIRTAVLSMARKNGKTQLAAGLALCHLMGPESEQRGEVYSAALTRDQAAKLFQEMRAILTAHSELDDRANVIQFNKQIEVLTGEGEGSIYAALSSDAGSKMGLSPSFVVYDELGSAPNRDLFDALDTATGARKNPLMMCISTQAAADHHVFSELIDYGERVNSGDIIDPSFHLTLYAAPPDADPWSREAWAAANPALADFRSLEDVERQASQARLVPSKESAFRNLMLNQRVSAASRFIHKAEWDRCNAAPELAALAGRECYAGLDLSGSRDLTAFVLAFPGEGRSFDIVCQFFMPEANIVDRSNEDRVPYDLWARQGHITLIPGSTIDPGFVAQAVMQAAQTYSLQTVAYDRWRIEDLKRELGLFGGNVPLEPFGQGFKDMSPAVDMLERSVAEKLLRHGGNPVLNMCASNAVITRDPAGSRKLDKSKATGRIDGLVALAMALQVSGRHEPDAMPSCLLELMD</sequence>
<accession>A0ABU0BKI3</accession>
<gene>
    <name evidence="3" type="ORF">QO002_000901</name>
</gene>
<dbReference type="InterPro" id="IPR046461">
    <property type="entry name" value="TerL_ATPase"/>
</dbReference>
<reference evidence="3 4" key="1">
    <citation type="submission" date="2023-07" db="EMBL/GenBank/DDBJ databases">
        <title>Genomic Encyclopedia of Type Strains, Phase IV (KMG-IV): sequencing the most valuable type-strain genomes for metagenomic binning, comparative biology and taxonomic classification.</title>
        <authorList>
            <person name="Goeker M."/>
        </authorList>
    </citation>
    <scope>NUCLEOTIDE SEQUENCE [LARGE SCALE GENOMIC DNA]</scope>
    <source>
        <strain evidence="3 4">DSM 1112</strain>
    </source>
</reference>
<dbReference type="Pfam" id="PF03354">
    <property type="entry name" value="TerL_ATPase"/>
    <property type="match status" value="1"/>
</dbReference>
<dbReference type="InterPro" id="IPR027417">
    <property type="entry name" value="P-loop_NTPase"/>
</dbReference>
<name>A0ABU0BKI3_9HYPH</name>
<dbReference type="Gene3D" id="3.40.50.300">
    <property type="entry name" value="P-loop containing nucleotide triphosphate hydrolases"/>
    <property type="match status" value="1"/>
</dbReference>
<organism evidence="3 4">
    <name type="scientific">Pararhizobium capsulatum DSM 1112</name>
    <dbReference type="NCBI Taxonomy" id="1121113"/>
    <lineage>
        <taxon>Bacteria</taxon>
        <taxon>Pseudomonadati</taxon>
        <taxon>Pseudomonadota</taxon>
        <taxon>Alphaproteobacteria</taxon>
        <taxon>Hyphomicrobiales</taxon>
        <taxon>Rhizobiaceae</taxon>
        <taxon>Rhizobium/Agrobacterium group</taxon>
        <taxon>Pararhizobium</taxon>
    </lineage>
</organism>